<organism evidence="3 4">
    <name type="scientific">Methanolapillus ohkumae</name>
    <dbReference type="NCBI Taxonomy" id="3028298"/>
    <lineage>
        <taxon>Archaea</taxon>
        <taxon>Methanobacteriati</taxon>
        <taxon>Methanobacteriota</taxon>
        <taxon>Stenosarchaea group</taxon>
        <taxon>Methanomicrobia</taxon>
        <taxon>Methanosarcinales</taxon>
        <taxon>Methanosarcinaceae</taxon>
        <taxon>Methanolapillus</taxon>
    </lineage>
</organism>
<dbReference type="Proteomes" id="UP001304970">
    <property type="component" value="Chromosome"/>
</dbReference>
<dbReference type="InterPro" id="IPR014721">
    <property type="entry name" value="Ribsml_uS5_D2-typ_fold_subgr"/>
</dbReference>
<feature type="domain" description="GHMP kinase N-terminal" evidence="2">
    <location>
        <begin position="91"/>
        <end position="169"/>
    </location>
</feature>
<sequence length="329" mass="35942">MHNVRSKTVFCPGHITGFFQTCDHSNPHQKGSIGCGIALDKGLLTIVDVADVKEKKIGWDAKVDDPDVDIFLNGKKGRGETILSVVSELSKITEKKYGRTFHYTISGKSDFPPGCGFGISAAGALGTAWAVNDALKLDLLERDLMEIAHIAEVQNKSGLGDVAGESLGGLVLREKPGGSFFGDFHSIPIPEKKVFCLVLGELSTKEIISSPKYVQTINAAGKEALTNFKKEMTIESFMRESLNFTNKAGLLSEEAKKIIESVDENMGFAAQAMLGNTVFAMAKDFKNDEKENMKTEAEENILKTFKKFGTVYECKIGNCGPSFVENYRF</sequence>
<dbReference type="PIRSF" id="PIRSF016896">
    <property type="entry name" value="GHMP_arc_MJ0969"/>
    <property type="match status" value="1"/>
</dbReference>
<keyword evidence="1" id="KW-0547">Nucleotide-binding</keyword>
<dbReference type="InterPro" id="IPR012043">
    <property type="entry name" value="PoK"/>
</dbReference>
<evidence type="ECO:0000256" key="1">
    <source>
        <dbReference type="HAMAP-Rule" id="MF_02223"/>
    </source>
</evidence>
<dbReference type="Pfam" id="PF00288">
    <property type="entry name" value="GHMP_kinases_N"/>
    <property type="match status" value="1"/>
</dbReference>
<name>A0AA96VE01_9EURY</name>
<dbReference type="SUPFAM" id="SSF54211">
    <property type="entry name" value="Ribosomal protein S5 domain 2-like"/>
    <property type="match status" value="1"/>
</dbReference>
<dbReference type="RefSeq" id="WP_338098076.1">
    <property type="nucleotide sequence ID" value="NZ_CP131061.1"/>
</dbReference>
<comment type="function">
    <text evidence="1">Phosphorylates (R)-pantoate to form (R)-4-phosphopantoate in the CoA biosynthesis pathway.</text>
</comment>
<keyword evidence="4" id="KW-1185">Reference proteome</keyword>
<keyword evidence="1" id="KW-0808">Transferase</keyword>
<dbReference type="EC" id="2.7.1.169" evidence="1"/>
<dbReference type="EMBL" id="CP131061">
    <property type="protein sequence ID" value="WNY26551.1"/>
    <property type="molecule type" value="Genomic_DNA"/>
</dbReference>
<evidence type="ECO:0000313" key="4">
    <source>
        <dbReference type="Proteomes" id="UP001304970"/>
    </source>
</evidence>
<keyword evidence="1" id="KW-0418">Kinase</keyword>
<dbReference type="GO" id="GO:0016301">
    <property type="term" value="F:kinase activity"/>
    <property type="evidence" value="ECO:0007669"/>
    <property type="project" value="UniProtKB-UniRule"/>
</dbReference>
<dbReference type="PANTHER" id="PTHR42282:SF1">
    <property type="entry name" value="PANTOATE KINASE"/>
    <property type="match status" value="1"/>
</dbReference>
<proteinExistence type="inferred from homology"/>
<dbReference type="InterPro" id="IPR020568">
    <property type="entry name" value="Ribosomal_Su5_D2-typ_SF"/>
</dbReference>
<dbReference type="HAMAP" id="MF_02223">
    <property type="entry name" value="Pantoate_kinase"/>
    <property type="match status" value="1"/>
</dbReference>
<evidence type="ECO:0000259" key="2">
    <source>
        <dbReference type="Pfam" id="PF00288"/>
    </source>
</evidence>
<dbReference type="PANTHER" id="PTHR42282">
    <property type="entry name" value="PANTOATE KINASE-RELATED"/>
    <property type="match status" value="1"/>
</dbReference>
<keyword evidence="1" id="KW-0067">ATP-binding</keyword>
<keyword evidence="1" id="KW-0173">Coenzyme A biosynthesis</keyword>
<gene>
    <name evidence="3" type="ORF">MsAm2_03180</name>
</gene>
<comment type="pathway">
    <text evidence="1">Cofactor biosynthesis; coenzyme A biosynthesis.</text>
</comment>
<comment type="catalytic activity">
    <reaction evidence="1">
        <text>(R)-pantoate + ATP = (R)-4-phosphopantoate + ADP + H(+)</text>
        <dbReference type="Rhea" id="RHEA:28246"/>
        <dbReference type="ChEBI" id="CHEBI:15378"/>
        <dbReference type="ChEBI" id="CHEBI:15980"/>
        <dbReference type="ChEBI" id="CHEBI:30616"/>
        <dbReference type="ChEBI" id="CHEBI:61294"/>
        <dbReference type="ChEBI" id="CHEBI:456216"/>
        <dbReference type="EC" id="2.7.1.169"/>
    </reaction>
</comment>
<dbReference type="Gene3D" id="3.30.230.10">
    <property type="match status" value="1"/>
</dbReference>
<dbReference type="GO" id="GO:0015937">
    <property type="term" value="P:coenzyme A biosynthetic process"/>
    <property type="evidence" value="ECO:0007669"/>
    <property type="project" value="UniProtKB-UniRule"/>
</dbReference>
<dbReference type="InterPro" id="IPR006204">
    <property type="entry name" value="GHMP_kinase_N_dom"/>
</dbReference>
<dbReference type="AlphaFoldDB" id="A0AA96VE01"/>
<accession>A0AA96VE01</accession>
<dbReference type="GO" id="GO:0005524">
    <property type="term" value="F:ATP binding"/>
    <property type="evidence" value="ECO:0007669"/>
    <property type="project" value="UniProtKB-KW"/>
</dbReference>
<reference evidence="3 4" key="1">
    <citation type="submission" date="2023-07" db="EMBL/GenBank/DDBJ databases">
        <title>Closed genome sequence of Methanosarcinaceae archaeon Am2.</title>
        <authorList>
            <person name="Poehlein A."/>
            <person name="Protasov E."/>
            <person name="Platt K."/>
            <person name="Reeh H."/>
            <person name="Daniel R."/>
            <person name="Brune A."/>
        </authorList>
    </citation>
    <scope>NUCLEOTIDE SEQUENCE [LARGE SCALE GENOMIC DNA]</scope>
    <source>
        <strain evidence="3 4">Am2</strain>
    </source>
</reference>
<protein>
    <recommendedName>
        <fullName evidence="1">Pantoate kinase</fullName>
        <shortName evidence="1">PoK</shortName>
        <ecNumber evidence="1">2.7.1.169</ecNumber>
    </recommendedName>
</protein>
<comment type="similarity">
    <text evidence="1">Belongs to the GHMP kinase family. PoK subfamily.</text>
</comment>
<evidence type="ECO:0000313" key="3">
    <source>
        <dbReference type="EMBL" id="WNY26551.1"/>
    </source>
</evidence>
<dbReference type="GeneID" id="89227719"/>